<proteinExistence type="predicted"/>
<comment type="caution">
    <text evidence="2">The sequence shown here is derived from an EMBL/GenBank/DDBJ whole genome shotgun (WGS) entry which is preliminary data.</text>
</comment>
<dbReference type="Proteomes" id="UP000887116">
    <property type="component" value="Unassembled WGS sequence"/>
</dbReference>
<protein>
    <submittedName>
        <fullName evidence="2">Uncharacterized protein</fullName>
    </submittedName>
</protein>
<gene>
    <name evidence="2" type="ORF">TNCT_78731</name>
</gene>
<reference evidence="2" key="1">
    <citation type="submission" date="2020-07" db="EMBL/GenBank/DDBJ databases">
        <title>Multicomponent nature underlies the extraordinary mechanical properties of spider dragline silk.</title>
        <authorList>
            <person name="Kono N."/>
            <person name="Nakamura H."/>
            <person name="Mori M."/>
            <person name="Yoshida Y."/>
            <person name="Ohtoshi R."/>
            <person name="Malay A.D."/>
            <person name="Moran D.A.P."/>
            <person name="Tomita M."/>
            <person name="Numata K."/>
            <person name="Arakawa K."/>
        </authorList>
    </citation>
    <scope>NUCLEOTIDE SEQUENCE</scope>
</reference>
<evidence type="ECO:0000313" key="3">
    <source>
        <dbReference type="Proteomes" id="UP000887116"/>
    </source>
</evidence>
<accession>A0A8X6GNZ2</accession>
<organism evidence="2 3">
    <name type="scientific">Trichonephila clavata</name>
    <name type="common">Joro spider</name>
    <name type="synonym">Nephila clavata</name>
    <dbReference type="NCBI Taxonomy" id="2740835"/>
    <lineage>
        <taxon>Eukaryota</taxon>
        <taxon>Metazoa</taxon>
        <taxon>Ecdysozoa</taxon>
        <taxon>Arthropoda</taxon>
        <taxon>Chelicerata</taxon>
        <taxon>Arachnida</taxon>
        <taxon>Araneae</taxon>
        <taxon>Araneomorphae</taxon>
        <taxon>Entelegynae</taxon>
        <taxon>Araneoidea</taxon>
        <taxon>Nephilidae</taxon>
        <taxon>Trichonephila</taxon>
    </lineage>
</organism>
<sequence>MPLETLISSEGHITSETRRETFPPAPSGILDKYLELNTPFRVEVTKLHANNIIKALPGEMLPLTTFCFRREKSFRNPPVVLSKWRARERY</sequence>
<evidence type="ECO:0000256" key="1">
    <source>
        <dbReference type="SAM" id="MobiDB-lite"/>
    </source>
</evidence>
<feature type="compositionally biased region" description="Polar residues" evidence="1">
    <location>
        <begin position="1"/>
        <end position="12"/>
    </location>
</feature>
<feature type="region of interest" description="Disordered" evidence="1">
    <location>
        <begin position="1"/>
        <end position="24"/>
    </location>
</feature>
<evidence type="ECO:0000313" key="2">
    <source>
        <dbReference type="EMBL" id="GFR08446.1"/>
    </source>
</evidence>
<keyword evidence="3" id="KW-1185">Reference proteome</keyword>
<name>A0A8X6GNZ2_TRICU</name>
<dbReference type="EMBL" id="BMAO01026306">
    <property type="protein sequence ID" value="GFR08446.1"/>
    <property type="molecule type" value="Genomic_DNA"/>
</dbReference>
<dbReference type="AlphaFoldDB" id="A0A8X6GNZ2"/>